<evidence type="ECO:0000313" key="3">
    <source>
        <dbReference type="EMBL" id="SVE46081.1"/>
    </source>
</evidence>
<organism evidence="3">
    <name type="scientific">marine metagenome</name>
    <dbReference type="NCBI Taxonomy" id="408172"/>
    <lineage>
        <taxon>unclassified sequences</taxon>
        <taxon>metagenomes</taxon>
        <taxon>ecological metagenomes</taxon>
    </lineage>
</organism>
<keyword evidence="1" id="KW-0472">Membrane</keyword>
<dbReference type="EMBL" id="UINC01218870">
    <property type="protein sequence ID" value="SVE46081.1"/>
    <property type="molecule type" value="Genomic_DNA"/>
</dbReference>
<keyword evidence="1" id="KW-0812">Transmembrane</keyword>
<protein>
    <recommendedName>
        <fullName evidence="2">DUF7088 domain-containing protein</fullName>
    </recommendedName>
</protein>
<evidence type="ECO:0000256" key="1">
    <source>
        <dbReference type="SAM" id="Phobius"/>
    </source>
</evidence>
<dbReference type="Pfam" id="PF23357">
    <property type="entry name" value="DUF7088"/>
    <property type="match status" value="1"/>
</dbReference>
<feature type="non-terminal residue" evidence="3">
    <location>
        <position position="169"/>
    </location>
</feature>
<feature type="domain" description="DUF7088" evidence="2">
    <location>
        <begin position="39"/>
        <end position="140"/>
    </location>
</feature>
<dbReference type="AlphaFoldDB" id="A0A383DNK3"/>
<accession>A0A383DNK3</accession>
<dbReference type="InterPro" id="IPR055396">
    <property type="entry name" value="DUF7088"/>
</dbReference>
<evidence type="ECO:0000259" key="2">
    <source>
        <dbReference type="Pfam" id="PF23357"/>
    </source>
</evidence>
<gene>
    <name evidence="3" type="ORF">METZ01_LOCUS498935</name>
</gene>
<feature type="transmembrane region" description="Helical" evidence="1">
    <location>
        <begin position="12"/>
        <end position="31"/>
    </location>
</feature>
<reference evidence="3" key="1">
    <citation type="submission" date="2018-05" db="EMBL/GenBank/DDBJ databases">
        <authorList>
            <person name="Lanie J.A."/>
            <person name="Ng W.-L."/>
            <person name="Kazmierczak K.M."/>
            <person name="Andrzejewski T.M."/>
            <person name="Davidsen T.M."/>
            <person name="Wayne K.J."/>
            <person name="Tettelin H."/>
            <person name="Glass J.I."/>
            <person name="Rusch D."/>
            <person name="Podicherti R."/>
            <person name="Tsui H.-C.T."/>
            <person name="Winkler M.E."/>
        </authorList>
    </citation>
    <scope>NUCLEOTIDE SEQUENCE</scope>
</reference>
<name>A0A383DNK3_9ZZZZ</name>
<proteinExistence type="predicted"/>
<sequence length="169" mass="19648">MLVKNKNSFTLYIAILVGILLLLNLIGRNWYKRFDLTDNKMYSLSKSSEDVVGKIDDLLTMKVYFSDDLPGQLSNTQRFLQDLLEEYEAQSDNIRFFFTNPESNETLEEEARKDGIQPVQMQVVEDDKLEIKRVYLGMVMLYEDKKETIPVIQTATGLEYLITTKIKTL</sequence>
<keyword evidence="1" id="KW-1133">Transmembrane helix</keyword>